<dbReference type="EMBL" id="NFFZ01000055">
    <property type="protein sequence ID" value="OTI54459.1"/>
    <property type="molecule type" value="Genomic_DNA"/>
</dbReference>
<proteinExistence type="predicted"/>
<protein>
    <submittedName>
        <fullName evidence="1">Methyl-accepting chemotaxis protein</fullName>
    </submittedName>
</protein>
<name>A0A241XEJ3_PSEAI</name>
<organism evidence="1 2">
    <name type="scientific">Pseudomonas aeruginosa</name>
    <dbReference type="NCBI Taxonomy" id="287"/>
    <lineage>
        <taxon>Bacteria</taxon>
        <taxon>Pseudomonadati</taxon>
        <taxon>Pseudomonadota</taxon>
        <taxon>Gammaproteobacteria</taxon>
        <taxon>Pseudomonadales</taxon>
        <taxon>Pseudomonadaceae</taxon>
        <taxon>Pseudomonas</taxon>
    </lineage>
</organism>
<accession>A0A241XEJ3</accession>
<gene>
    <name evidence="1" type="ORF">CAZ10_37640</name>
</gene>
<evidence type="ECO:0000313" key="1">
    <source>
        <dbReference type="EMBL" id="OTI54459.1"/>
    </source>
</evidence>
<sequence length="232" mass="24960">MKRPSPASMILGLCLTAMAGLLGYQQYQLIQLRSGVDSAAEKTSLEAILARLNRVDERLDAVDGQHLVSNEDFRSGQQALSNRIDAAQAFAKQASDAVENLAQTTASAGDLLVLKATVETLDGSVRTLQEKQAKAPPLIVPPPKRGAFPVKPKPKPKPKPIEPPPFSILGVEYRGGERFLSVAPPGSTQLSQIYLIRQGDAVAGTTWRLTDLDDRTAHFDVAGASRSVRIQP</sequence>
<comment type="caution">
    <text evidence="1">The sequence shown here is derived from an EMBL/GenBank/DDBJ whole genome shotgun (WGS) entry which is preliminary data.</text>
</comment>
<evidence type="ECO:0000313" key="2">
    <source>
        <dbReference type="Proteomes" id="UP000194857"/>
    </source>
</evidence>
<dbReference type="Proteomes" id="UP000194857">
    <property type="component" value="Unassembled WGS sequence"/>
</dbReference>
<reference evidence="1 2" key="1">
    <citation type="submission" date="2017-05" db="EMBL/GenBank/DDBJ databases">
        <authorList>
            <person name="Song R."/>
            <person name="Chenine A.L."/>
            <person name="Ruprecht R.M."/>
        </authorList>
    </citation>
    <scope>NUCLEOTIDE SEQUENCE [LARGE SCALE GENOMIC DNA]</scope>
    <source>
        <strain evidence="1 2">S567_C10_BS</strain>
    </source>
</reference>
<dbReference type="RefSeq" id="WP_023094353.1">
    <property type="nucleotide sequence ID" value="NZ_BBQK01000065.1"/>
</dbReference>
<dbReference type="AlphaFoldDB" id="A0A241XEJ3"/>